<keyword evidence="5" id="KW-1185">Reference proteome</keyword>
<gene>
    <name evidence="4" type="ORF">DES54_1594</name>
</gene>
<dbReference type="Proteomes" id="UP000253046">
    <property type="component" value="Unassembled WGS sequence"/>
</dbReference>
<dbReference type="OrthoDB" id="5292144at2"/>
<reference evidence="4 5" key="1">
    <citation type="submission" date="2018-06" db="EMBL/GenBank/DDBJ databases">
        <title>Genomic Encyclopedia of Type Strains, Phase IV (KMG-IV): sequencing the most valuable type-strain genomes for metagenomic binning, comparative biology and taxonomic classification.</title>
        <authorList>
            <person name="Goeker M."/>
        </authorList>
    </citation>
    <scope>NUCLEOTIDE SEQUENCE [LARGE SCALE GENOMIC DNA]</scope>
    <source>
        <strain evidence="4 5">DSM 30166</strain>
    </source>
</reference>
<comment type="similarity">
    <text evidence="2">Belongs to the bacterial solute-binding protein SsuA/TauA family.</text>
</comment>
<comment type="subcellular location">
    <subcellularLocation>
        <location evidence="1">Periplasm</location>
    </subcellularLocation>
</comment>
<dbReference type="PROSITE" id="PS51318">
    <property type="entry name" value="TAT"/>
    <property type="match status" value="1"/>
</dbReference>
<dbReference type="EMBL" id="QNRY01000059">
    <property type="protein sequence ID" value="RBP57782.1"/>
    <property type="molecule type" value="Genomic_DNA"/>
</dbReference>
<dbReference type="GO" id="GO:0042597">
    <property type="term" value="C:periplasmic space"/>
    <property type="evidence" value="ECO:0007669"/>
    <property type="project" value="UniProtKB-SubCell"/>
</dbReference>
<dbReference type="SUPFAM" id="SSF53850">
    <property type="entry name" value="Periplasmic binding protein-like II"/>
    <property type="match status" value="1"/>
</dbReference>
<evidence type="ECO:0000256" key="1">
    <source>
        <dbReference type="ARBA" id="ARBA00004418"/>
    </source>
</evidence>
<comment type="caution">
    <text evidence="4">The sequence shown here is derived from an EMBL/GenBank/DDBJ whole genome shotgun (WGS) entry which is preliminary data.</text>
</comment>
<evidence type="ECO:0000313" key="5">
    <source>
        <dbReference type="Proteomes" id="UP000253046"/>
    </source>
</evidence>
<dbReference type="AlphaFoldDB" id="A0A366HYX3"/>
<evidence type="ECO:0000256" key="3">
    <source>
        <dbReference type="ARBA" id="ARBA00022729"/>
    </source>
</evidence>
<evidence type="ECO:0000313" key="4">
    <source>
        <dbReference type="EMBL" id="RBP57782.1"/>
    </source>
</evidence>
<evidence type="ECO:0000256" key="2">
    <source>
        <dbReference type="ARBA" id="ARBA00010742"/>
    </source>
</evidence>
<dbReference type="PANTHER" id="PTHR30024">
    <property type="entry name" value="ALIPHATIC SULFONATES-BINDING PROTEIN-RELATED"/>
    <property type="match status" value="1"/>
</dbReference>
<dbReference type="InterPro" id="IPR006311">
    <property type="entry name" value="TAT_signal"/>
</dbReference>
<dbReference type="PANTHER" id="PTHR30024:SF47">
    <property type="entry name" value="TAURINE-BINDING PERIPLASMIC PROTEIN"/>
    <property type="match status" value="1"/>
</dbReference>
<organism evidence="4 5">
    <name type="scientific">Brenneria salicis ATCC 15712 = DSM 30166</name>
    <dbReference type="NCBI Taxonomy" id="714314"/>
    <lineage>
        <taxon>Bacteria</taxon>
        <taxon>Pseudomonadati</taxon>
        <taxon>Pseudomonadota</taxon>
        <taxon>Gammaproteobacteria</taxon>
        <taxon>Enterobacterales</taxon>
        <taxon>Pectobacteriaceae</taxon>
        <taxon>Brenneria</taxon>
    </lineage>
</organism>
<dbReference type="RefSeq" id="WP_113869373.1">
    <property type="nucleotide sequence ID" value="NZ_AGJP01000001.1"/>
</dbReference>
<dbReference type="Gene3D" id="3.40.190.10">
    <property type="entry name" value="Periplasmic binding protein-like II"/>
    <property type="match status" value="3"/>
</dbReference>
<name>A0A366HYX3_9GAMM</name>
<keyword evidence="3" id="KW-0732">Signal</keyword>
<proteinExistence type="inferred from homology"/>
<accession>A0A366HYX3</accession>
<dbReference type="Pfam" id="PF13379">
    <property type="entry name" value="NMT1_2"/>
    <property type="match status" value="1"/>
</dbReference>
<sequence>MKRVTHKALSAPVNPQRRRLIRLSALAFGAVVAGDMLGLSPAQAAEDDEIRIGYWPIVGGLPLYVAVERGFFKEAGLNVRAVKFASPQQIVEGMITNRIHGCANGTATGALGLGAQTMPELFKFICTNPSNHKWVLDEFLVPLNSPVKSIAELKGKRIATGPGIQNVTLAKIILEKNGFTDTKVIELPVGQHVASLAAGQIDGVYTLEPTGTVGQMRNLARTLETGVISKYVLDDADAPWFGGAAALTSSFINGNADKAKRFIGAYARAVEFIQSQPDAARENIGNFTGIDSALLKAVPLPNFVMYNDMNASDISFFQKYYDIFTERKIFRDHISVAALMYSA</sequence>
<protein>
    <submittedName>
        <fullName evidence="4">NitT/TauT family transport system substrate-binding protein</fullName>
    </submittedName>
</protein>